<keyword evidence="1" id="KW-0812">Transmembrane</keyword>
<reference evidence="2 3" key="1">
    <citation type="journal article" date="2014" name="PLoS Genet.">
        <title>Phylogenetically driven sequencing of extremely halophilic archaea reveals strategies for static and dynamic osmo-response.</title>
        <authorList>
            <person name="Becker E.A."/>
            <person name="Seitzer P.M."/>
            <person name="Tritt A."/>
            <person name="Larsen D."/>
            <person name="Krusor M."/>
            <person name="Yao A.I."/>
            <person name="Wu D."/>
            <person name="Madern D."/>
            <person name="Eisen J.A."/>
            <person name="Darling A.E."/>
            <person name="Facciotti M.T."/>
        </authorList>
    </citation>
    <scope>NUCLEOTIDE SEQUENCE [LARGE SCALE GENOMIC DNA]</scope>
    <source>
        <strain evidence="2 3">JCM 14978</strain>
    </source>
</reference>
<keyword evidence="3" id="KW-1185">Reference proteome</keyword>
<dbReference type="EMBL" id="AOJH01000083">
    <property type="protein sequence ID" value="EMA59925.1"/>
    <property type="molecule type" value="Genomic_DNA"/>
</dbReference>
<evidence type="ECO:0000256" key="1">
    <source>
        <dbReference type="SAM" id="Phobius"/>
    </source>
</evidence>
<keyword evidence="1" id="KW-1133">Transmembrane helix</keyword>
<feature type="transmembrane region" description="Helical" evidence="1">
    <location>
        <begin position="54"/>
        <end position="73"/>
    </location>
</feature>
<dbReference type="Proteomes" id="UP000011546">
    <property type="component" value="Unassembled WGS sequence"/>
</dbReference>
<proteinExistence type="predicted"/>
<dbReference type="RefSeq" id="WP_008849483.1">
    <property type="nucleotide sequence ID" value="NZ_AOJH01000083.1"/>
</dbReference>
<organism evidence="2 3">
    <name type="scientific">Halorubrum kocurii JCM 14978</name>
    <dbReference type="NCBI Taxonomy" id="1230456"/>
    <lineage>
        <taxon>Archaea</taxon>
        <taxon>Methanobacteriati</taxon>
        <taxon>Methanobacteriota</taxon>
        <taxon>Stenosarchaea group</taxon>
        <taxon>Halobacteria</taxon>
        <taxon>Halobacteriales</taxon>
        <taxon>Haloferacaceae</taxon>
        <taxon>Halorubrum</taxon>
    </lineage>
</organism>
<protein>
    <submittedName>
        <fullName evidence="2">Uncharacterized protein</fullName>
    </submittedName>
</protein>
<accession>M0NTH0</accession>
<keyword evidence="1" id="KW-0472">Membrane</keyword>
<name>M0NTH0_9EURY</name>
<dbReference type="STRING" id="1230456.C468_14073"/>
<dbReference type="AlphaFoldDB" id="M0NTH0"/>
<sequence>MEPLLTLPVAMPDQERDATGLTDRAYLDVLGRCVSAAIVFWLLGQLAILDAGAVSFSAAIASVIVLLYCVQWVTELLRQTWVYAGTWRYGGIV</sequence>
<evidence type="ECO:0000313" key="2">
    <source>
        <dbReference type="EMBL" id="EMA59925.1"/>
    </source>
</evidence>
<dbReference type="PATRIC" id="fig|1230456.3.peg.2800"/>
<comment type="caution">
    <text evidence="2">The sequence shown here is derived from an EMBL/GenBank/DDBJ whole genome shotgun (WGS) entry which is preliminary data.</text>
</comment>
<evidence type="ECO:0000313" key="3">
    <source>
        <dbReference type="Proteomes" id="UP000011546"/>
    </source>
</evidence>
<gene>
    <name evidence="2" type="ORF">C468_14073</name>
</gene>